<evidence type="ECO:0000313" key="1">
    <source>
        <dbReference type="EMBL" id="GLB42911.1"/>
    </source>
</evidence>
<keyword evidence="2" id="KW-1185">Reference proteome</keyword>
<evidence type="ECO:0000313" key="2">
    <source>
        <dbReference type="Proteomes" id="UP001063166"/>
    </source>
</evidence>
<reference evidence="1" key="1">
    <citation type="submission" date="2022-07" db="EMBL/GenBank/DDBJ databases">
        <title>The genome of Lyophyllum shimeji provides insight into the initial evolution of ectomycorrhizal fungal genome.</title>
        <authorList>
            <person name="Kobayashi Y."/>
            <person name="Shibata T."/>
            <person name="Hirakawa H."/>
            <person name="Shigenobu S."/>
            <person name="Nishiyama T."/>
            <person name="Yamada A."/>
            <person name="Hasebe M."/>
            <person name="Kawaguchi M."/>
        </authorList>
    </citation>
    <scope>NUCLEOTIDE SEQUENCE</scope>
    <source>
        <strain evidence="1">AT787</strain>
    </source>
</reference>
<accession>A0A9P3UU78</accession>
<proteinExistence type="predicted"/>
<name>A0A9P3UU78_LYOSH</name>
<gene>
    <name evidence="1" type="ORF">LshimejAT787_1203600</name>
</gene>
<dbReference type="AlphaFoldDB" id="A0A9P3UU78"/>
<comment type="caution">
    <text evidence="1">The sequence shown here is derived from an EMBL/GenBank/DDBJ whole genome shotgun (WGS) entry which is preliminary data.</text>
</comment>
<organism evidence="1 2">
    <name type="scientific">Lyophyllum shimeji</name>
    <name type="common">Hon-shimeji</name>
    <name type="synonym">Tricholoma shimeji</name>
    <dbReference type="NCBI Taxonomy" id="47721"/>
    <lineage>
        <taxon>Eukaryota</taxon>
        <taxon>Fungi</taxon>
        <taxon>Dikarya</taxon>
        <taxon>Basidiomycota</taxon>
        <taxon>Agaricomycotina</taxon>
        <taxon>Agaricomycetes</taxon>
        <taxon>Agaricomycetidae</taxon>
        <taxon>Agaricales</taxon>
        <taxon>Tricholomatineae</taxon>
        <taxon>Lyophyllaceae</taxon>
        <taxon>Lyophyllum</taxon>
    </lineage>
</organism>
<dbReference type="EMBL" id="BRPK01000012">
    <property type="protein sequence ID" value="GLB42911.1"/>
    <property type="molecule type" value="Genomic_DNA"/>
</dbReference>
<sequence>MTPRLSDMARCSCAPIINPLKKTLFGDGAQMSIYEDDKPILAHICTRSHHSSTWAAESWLTISNYVTPEAIAGRIVVVYFLKYRGSFVQLSTIYHSATGMKVIATYADIAWFASC</sequence>
<protein>
    <submittedName>
        <fullName evidence="1">Uncharacterized protein</fullName>
    </submittedName>
</protein>
<dbReference type="Proteomes" id="UP001063166">
    <property type="component" value="Unassembled WGS sequence"/>
</dbReference>